<protein>
    <submittedName>
        <fullName evidence="1">Uncharacterized protein</fullName>
    </submittedName>
</protein>
<comment type="caution">
    <text evidence="1">The sequence shown here is derived from an EMBL/GenBank/DDBJ whole genome shotgun (WGS) entry which is preliminary data.</text>
</comment>
<proteinExistence type="predicted"/>
<accession>A0AAX6MID9</accession>
<sequence>MANVQTFPPFESTIQASGFLLSTLRVSAPRAPALPIKTHFPGSYLWDQFVLRKHAIEHIIGNVMNGLSFELEFSLVSTRPEIQHAVNTFVLLIQTDPNSNMVGGELWDKDTIYQGSKWLYVVDQVRSYLKFEGLGFITVEMQERGLRRERIDPFVMDDPCFDTPLCEWFNRGESKLYEDIHNICTDDLRVGIHLRDFNIRDVQWVHRLPGGHFHALVMEFDSGLDEELWWPLEELIRQRLDNDDKDDLTRLPVLFNWQIALE</sequence>
<dbReference type="Proteomes" id="UP001369815">
    <property type="component" value="Unassembled WGS sequence"/>
</dbReference>
<keyword evidence="2" id="KW-1185">Reference proteome</keyword>
<gene>
    <name evidence="1" type="ORF">Daesc_006925</name>
</gene>
<evidence type="ECO:0000313" key="2">
    <source>
        <dbReference type="Proteomes" id="UP001369815"/>
    </source>
</evidence>
<name>A0AAX6MID9_9PEZI</name>
<evidence type="ECO:0000313" key="1">
    <source>
        <dbReference type="EMBL" id="KAK6952389.1"/>
    </source>
</evidence>
<dbReference type="EMBL" id="JBANMG010000006">
    <property type="protein sequence ID" value="KAK6952389.1"/>
    <property type="molecule type" value="Genomic_DNA"/>
</dbReference>
<organism evidence="1 2">
    <name type="scientific">Daldinia eschscholtzii</name>
    <dbReference type="NCBI Taxonomy" id="292717"/>
    <lineage>
        <taxon>Eukaryota</taxon>
        <taxon>Fungi</taxon>
        <taxon>Dikarya</taxon>
        <taxon>Ascomycota</taxon>
        <taxon>Pezizomycotina</taxon>
        <taxon>Sordariomycetes</taxon>
        <taxon>Xylariomycetidae</taxon>
        <taxon>Xylariales</taxon>
        <taxon>Hypoxylaceae</taxon>
        <taxon>Daldinia</taxon>
    </lineage>
</organism>
<reference evidence="1 2" key="1">
    <citation type="journal article" date="2024" name="Front Chem Biol">
        <title>Unveiling the potential of Daldinia eschscholtzii MFLUCC 19-0629 through bioactivity and bioinformatics studies for enhanced sustainable agriculture production.</title>
        <authorList>
            <person name="Brooks S."/>
            <person name="Weaver J.A."/>
            <person name="Klomchit A."/>
            <person name="Alharthi S.A."/>
            <person name="Onlamun T."/>
            <person name="Nurani R."/>
            <person name="Vong T.K."/>
            <person name="Alberti F."/>
            <person name="Greco C."/>
        </authorList>
    </citation>
    <scope>NUCLEOTIDE SEQUENCE [LARGE SCALE GENOMIC DNA]</scope>
    <source>
        <strain evidence="1">MFLUCC 19-0629</strain>
    </source>
</reference>
<dbReference type="AlphaFoldDB" id="A0AAX6MID9"/>